<reference evidence="1" key="1">
    <citation type="submission" date="2014-11" db="EMBL/GenBank/DDBJ databases">
        <authorList>
            <person name="Genoscope - CEA"/>
        </authorList>
    </citation>
    <scope>NUCLEOTIDE SEQUENCE</scope>
    <source>
        <strain evidence="1">IPO1609</strain>
    </source>
</reference>
<protein>
    <submittedName>
        <fullName evidence="1">Uncharacterized protein</fullName>
    </submittedName>
</protein>
<accession>A0A7U7JCN8</accession>
<evidence type="ECO:0000313" key="2">
    <source>
        <dbReference type="Proteomes" id="UP000053470"/>
    </source>
</evidence>
<dbReference type="AlphaFoldDB" id="A0A7U7JCN8"/>
<organism evidence="1 2">
    <name type="scientific">Ralstonia solanacearum IPO1609</name>
    <dbReference type="NCBI Taxonomy" id="564066"/>
    <lineage>
        <taxon>Bacteria</taxon>
        <taxon>Pseudomonadati</taxon>
        <taxon>Pseudomonadota</taxon>
        <taxon>Betaproteobacteria</taxon>
        <taxon>Burkholderiales</taxon>
        <taxon>Burkholderiaceae</taxon>
        <taxon>Ralstonia</taxon>
        <taxon>Ralstonia solanacearum species complex</taxon>
    </lineage>
</organism>
<gene>
    <name evidence="1" type="ORF">RSIPO_03110</name>
</gene>
<evidence type="ECO:0000313" key="1">
    <source>
        <dbReference type="EMBL" id="CEJ16415.1"/>
    </source>
</evidence>
<keyword evidence="2" id="KW-1185">Reference proteome</keyword>
<name>A0A7U7JCN8_RALSL</name>
<proteinExistence type="predicted"/>
<dbReference type="Proteomes" id="UP000053470">
    <property type="component" value="Unassembled WGS sequence"/>
</dbReference>
<sequence>MKAIQAIDRLLETRHLFVSLEPGRMAAVCLGGRLGQGLTQVLASVDSPLTAQPDREALSALLQSAVSTVPRPARVHGLTVTLSDLLVRYLVLRRPDGLRSLAELHELAAQQLCERFELDAADWVFRVDAAFRGTHDTVCAMPGALLQNLRDAAADAGLRLRSVQPHLITELARHGRRNGWIATTERNGFAFAYLADQALRDIRVVRSSQPSRDLPIALRRESIARGLPEDASARVTGLPSSDRGTLPAAFSAVGAERWPSEGPLWSAQYRLALAPIWPRES</sequence>
<reference evidence="1" key="2">
    <citation type="submission" date="2022-04" db="EMBL/GenBank/DDBJ databases">
        <title>Genomic draft of R. solanacearum strain IPO1609, a phylotype IIB1/biovar 2/race 3 strain isolated from potato in Europe.</title>
        <authorList>
            <person name="Boucher C."/>
            <person name="Carrere S."/>
            <person name="Dossat C."/>
            <person name="Elbaz M."/>
            <person name="Genin S."/>
            <person name="Gouzy J."/>
            <person name="Prior P."/>
            <person name="Segurens B."/>
            <person name="Wincker P."/>
        </authorList>
    </citation>
    <scope>NUCLEOTIDE SEQUENCE</scope>
    <source>
        <strain evidence="1">IPO1609</strain>
    </source>
</reference>
<dbReference type="EMBL" id="LN651281">
    <property type="protein sequence ID" value="CEJ16415.1"/>
    <property type="molecule type" value="Genomic_DNA"/>
</dbReference>